<evidence type="ECO:0000259" key="2">
    <source>
        <dbReference type="Pfam" id="PF02023"/>
    </source>
</evidence>
<sequence length="199" mass="22861">MDEVLGQRHSVSPPLLRASMALPSSVAENHDREAACSSTAVSPPLSPRSAGQGKKRRTNFLSFLQEAREQKRQRKADERFNKLLSAQEAYSSLPLQDASDYEKVKKAVLRIYSLVPEAYRQKYRSFQKSDSLTYVEFVREKELLFDRWLQAEKVTTFDALRNLMIVEDFTNNLPQGIATHLSEHKDLTPTRTSWQTTMH</sequence>
<evidence type="ECO:0000256" key="1">
    <source>
        <dbReference type="SAM" id="MobiDB-lite"/>
    </source>
</evidence>
<feature type="domain" description="SCAN box" evidence="2">
    <location>
        <begin position="116"/>
        <end position="185"/>
    </location>
</feature>
<feature type="region of interest" description="Disordered" evidence="1">
    <location>
        <begin position="1"/>
        <end position="55"/>
    </location>
</feature>
<dbReference type="PANTHER" id="PTHR46888:SF13">
    <property type="entry name" value="RIBONUCLEASE H"/>
    <property type="match status" value="1"/>
</dbReference>
<gene>
    <name evidence="3" type="ORF">ACEWY4_006133</name>
</gene>
<evidence type="ECO:0000313" key="4">
    <source>
        <dbReference type="Proteomes" id="UP001591681"/>
    </source>
</evidence>
<dbReference type="InterPro" id="IPR038269">
    <property type="entry name" value="SCAN_sf"/>
</dbReference>
<dbReference type="SUPFAM" id="SSF47353">
    <property type="entry name" value="Retrovirus capsid dimerization domain-like"/>
    <property type="match status" value="1"/>
</dbReference>
<comment type="caution">
    <text evidence="3">The sequence shown here is derived from an EMBL/GenBank/DDBJ whole genome shotgun (WGS) entry which is preliminary data.</text>
</comment>
<dbReference type="Gene3D" id="1.10.4020.10">
    <property type="entry name" value="DNA breaking-rejoining enzymes"/>
    <property type="match status" value="1"/>
</dbReference>
<reference evidence="3 4" key="1">
    <citation type="submission" date="2024-09" db="EMBL/GenBank/DDBJ databases">
        <title>A chromosome-level genome assembly of Gray's grenadier anchovy, Coilia grayii.</title>
        <authorList>
            <person name="Fu Z."/>
        </authorList>
    </citation>
    <scope>NUCLEOTIDE SEQUENCE [LARGE SCALE GENOMIC DNA]</scope>
    <source>
        <strain evidence="3">G4</strain>
        <tissue evidence="3">Muscle</tissue>
    </source>
</reference>
<dbReference type="AlphaFoldDB" id="A0ABD1KCK2"/>
<dbReference type="EMBL" id="JBHFQA010000006">
    <property type="protein sequence ID" value="KAL2096926.1"/>
    <property type="molecule type" value="Genomic_DNA"/>
</dbReference>
<dbReference type="PANTHER" id="PTHR46888">
    <property type="entry name" value="ZINC KNUCKLE DOMAINCONTAINING PROTEIN-RELATED"/>
    <property type="match status" value="1"/>
</dbReference>
<accession>A0ABD1KCK2</accession>
<name>A0ABD1KCK2_9TELE</name>
<proteinExistence type="predicted"/>
<dbReference type="Pfam" id="PF02023">
    <property type="entry name" value="SCAN"/>
    <property type="match status" value="1"/>
</dbReference>
<dbReference type="Proteomes" id="UP001591681">
    <property type="component" value="Unassembled WGS sequence"/>
</dbReference>
<keyword evidence="4" id="KW-1185">Reference proteome</keyword>
<protein>
    <recommendedName>
        <fullName evidence="2">SCAN box domain-containing protein</fullName>
    </recommendedName>
</protein>
<organism evidence="3 4">
    <name type="scientific">Coilia grayii</name>
    <name type="common">Gray's grenadier anchovy</name>
    <dbReference type="NCBI Taxonomy" id="363190"/>
    <lineage>
        <taxon>Eukaryota</taxon>
        <taxon>Metazoa</taxon>
        <taxon>Chordata</taxon>
        <taxon>Craniata</taxon>
        <taxon>Vertebrata</taxon>
        <taxon>Euteleostomi</taxon>
        <taxon>Actinopterygii</taxon>
        <taxon>Neopterygii</taxon>
        <taxon>Teleostei</taxon>
        <taxon>Clupei</taxon>
        <taxon>Clupeiformes</taxon>
        <taxon>Clupeoidei</taxon>
        <taxon>Engraulidae</taxon>
        <taxon>Coilinae</taxon>
        <taxon>Coilia</taxon>
    </lineage>
</organism>
<dbReference type="InterPro" id="IPR003309">
    <property type="entry name" value="SCAN_dom"/>
</dbReference>
<evidence type="ECO:0000313" key="3">
    <source>
        <dbReference type="EMBL" id="KAL2096926.1"/>
    </source>
</evidence>